<organism evidence="1 2">
    <name type="scientific">Poecilia mexicana</name>
    <dbReference type="NCBI Taxonomy" id="48701"/>
    <lineage>
        <taxon>Eukaryota</taxon>
        <taxon>Metazoa</taxon>
        <taxon>Chordata</taxon>
        <taxon>Craniata</taxon>
        <taxon>Vertebrata</taxon>
        <taxon>Euteleostomi</taxon>
        <taxon>Actinopterygii</taxon>
        <taxon>Neopterygii</taxon>
        <taxon>Teleostei</taxon>
        <taxon>Neoteleostei</taxon>
        <taxon>Acanthomorphata</taxon>
        <taxon>Ovalentaria</taxon>
        <taxon>Atherinomorphae</taxon>
        <taxon>Cyprinodontiformes</taxon>
        <taxon>Poeciliidae</taxon>
        <taxon>Poeciliinae</taxon>
        <taxon>Poecilia</taxon>
    </lineage>
</organism>
<proteinExistence type="predicted"/>
<evidence type="ECO:0000313" key="2">
    <source>
        <dbReference type="Proteomes" id="UP000261480"/>
    </source>
</evidence>
<keyword evidence="2" id="KW-1185">Reference proteome</keyword>
<sequence length="88" mass="10037">MLWSPKLPLSIIHVRLTAKGLLRNIQLLSGCRKSPVVFKAVCFTSTRLVQVCDSVPSLDSRRVLYVRWKCFLLTPWRSSAGNNVLFFT</sequence>
<reference evidence="1" key="2">
    <citation type="submission" date="2025-09" db="UniProtKB">
        <authorList>
            <consortium name="Ensembl"/>
        </authorList>
    </citation>
    <scope>IDENTIFICATION</scope>
</reference>
<dbReference type="Ensembl" id="ENSPMET00000010729.1">
    <property type="protein sequence ID" value="ENSPMEP00000023218.1"/>
    <property type="gene ID" value="ENSPMEG00000004671.1"/>
</dbReference>
<dbReference type="AlphaFoldDB" id="A0A3B3Y7U0"/>
<protein>
    <submittedName>
        <fullName evidence="1">Uncharacterized protein</fullName>
    </submittedName>
</protein>
<evidence type="ECO:0000313" key="1">
    <source>
        <dbReference type="Ensembl" id="ENSPMEP00000023218.1"/>
    </source>
</evidence>
<reference evidence="1" key="1">
    <citation type="submission" date="2025-08" db="UniProtKB">
        <authorList>
            <consortium name="Ensembl"/>
        </authorList>
    </citation>
    <scope>IDENTIFICATION</scope>
</reference>
<dbReference type="Proteomes" id="UP000261480">
    <property type="component" value="Unplaced"/>
</dbReference>
<name>A0A3B3Y7U0_9TELE</name>
<accession>A0A3B3Y7U0</accession>